<feature type="transmembrane region" description="Helical" evidence="6">
    <location>
        <begin position="252"/>
        <end position="271"/>
    </location>
</feature>
<feature type="transmembrane region" description="Helical" evidence="6">
    <location>
        <begin position="165"/>
        <end position="184"/>
    </location>
</feature>
<proteinExistence type="predicted"/>
<dbReference type="InterPro" id="IPR036259">
    <property type="entry name" value="MFS_trans_sf"/>
</dbReference>
<gene>
    <name evidence="7" type="ORF">JEOPIN946_01618</name>
</gene>
<keyword evidence="5 6" id="KW-0472">Membrane</keyword>
<keyword evidence="8" id="KW-1185">Reference proteome</keyword>
<sequence length="401" mass="44752">MTHKINITIYLFSRFFLSISDSLYVFAVGFWILSQTGSAVLFALNGIIGVLISLITLPVIGVFSDLKNNRTIILMNEFVYALMLFIVFLYFIFFEMNLFVIYSATAVLTFSNQFADNSFQAAFTQLFCGEKIQKVYGYNSMVLSVSDILGPILGGLFYGLLGLKITILLLSAFAFVSFIGDFFLKFEDKEFVDYSGGQTFIEQVKSGLSYIKNESTIKRLMIFSAALGFASASIFIYPRAILIDHYKMSSEALGIFSAIIGLGTITGGFIFSLSKQKETPLRLVKISSVIIGLLFIFLSVPMMFNLDITSAYLIFLVIGFLITLTMQFSNIPLMTYYQLHIKDELKGRVFALMGVISMTFMPAGMFVFSVLLDAGFYVTVNIVFGLVIVMSTLLILQKVSD</sequence>
<dbReference type="Proteomes" id="UP000588186">
    <property type="component" value="Unassembled WGS sequence"/>
</dbReference>
<accession>A0A6V7RNA1</accession>
<evidence type="ECO:0008006" key="9">
    <source>
        <dbReference type="Google" id="ProtNLM"/>
    </source>
</evidence>
<dbReference type="AlphaFoldDB" id="A0A6V7RNA1"/>
<comment type="subcellular location">
    <subcellularLocation>
        <location evidence="1">Cell membrane</location>
        <topology evidence="1">Multi-pass membrane protein</topology>
    </subcellularLocation>
</comment>
<dbReference type="Gene3D" id="1.20.1250.20">
    <property type="entry name" value="MFS general substrate transporter like domains"/>
    <property type="match status" value="1"/>
</dbReference>
<evidence type="ECO:0000256" key="4">
    <source>
        <dbReference type="ARBA" id="ARBA00022989"/>
    </source>
</evidence>
<evidence type="ECO:0000313" key="8">
    <source>
        <dbReference type="Proteomes" id="UP000588186"/>
    </source>
</evidence>
<reference evidence="7 8" key="1">
    <citation type="submission" date="2020-07" db="EMBL/GenBank/DDBJ databases">
        <authorList>
            <person name="Criscuolo A."/>
        </authorList>
    </citation>
    <scope>NUCLEOTIDE SEQUENCE [LARGE SCALE GENOMIC DNA]</scope>
    <source>
        <strain evidence="7">CIP107946</strain>
    </source>
</reference>
<feature type="transmembrane region" description="Helical" evidence="6">
    <location>
        <begin position="12"/>
        <end position="33"/>
    </location>
</feature>
<feature type="transmembrane region" description="Helical" evidence="6">
    <location>
        <begin position="39"/>
        <end position="60"/>
    </location>
</feature>
<keyword evidence="2" id="KW-1003">Cell membrane</keyword>
<feature type="transmembrane region" description="Helical" evidence="6">
    <location>
        <begin position="310"/>
        <end position="328"/>
    </location>
</feature>
<feature type="transmembrane region" description="Helical" evidence="6">
    <location>
        <begin position="220"/>
        <end position="240"/>
    </location>
</feature>
<dbReference type="EMBL" id="CAJEWB010000017">
    <property type="protein sequence ID" value="CAD2079814.1"/>
    <property type="molecule type" value="Genomic_DNA"/>
</dbReference>
<evidence type="ECO:0000313" key="7">
    <source>
        <dbReference type="EMBL" id="CAD2079814.1"/>
    </source>
</evidence>
<dbReference type="InterPro" id="IPR011701">
    <property type="entry name" value="MFS"/>
</dbReference>
<dbReference type="GO" id="GO:0022857">
    <property type="term" value="F:transmembrane transporter activity"/>
    <property type="evidence" value="ECO:0007669"/>
    <property type="project" value="InterPro"/>
</dbReference>
<dbReference type="RefSeq" id="WP_186078431.1">
    <property type="nucleotide sequence ID" value="NZ_CAJEWB010000017.1"/>
</dbReference>
<protein>
    <recommendedName>
        <fullName evidence="9">Enterobactin exporter EntS</fullName>
    </recommendedName>
</protein>
<feature type="transmembrane region" description="Helical" evidence="6">
    <location>
        <begin position="72"/>
        <end position="93"/>
    </location>
</feature>
<feature type="transmembrane region" description="Helical" evidence="6">
    <location>
        <begin position="374"/>
        <end position="396"/>
    </location>
</feature>
<keyword evidence="3 6" id="KW-0812">Transmembrane</keyword>
<evidence type="ECO:0000256" key="3">
    <source>
        <dbReference type="ARBA" id="ARBA00022692"/>
    </source>
</evidence>
<dbReference type="SUPFAM" id="SSF103473">
    <property type="entry name" value="MFS general substrate transporter"/>
    <property type="match status" value="1"/>
</dbReference>
<feature type="transmembrane region" description="Helical" evidence="6">
    <location>
        <begin position="283"/>
        <end position="304"/>
    </location>
</feature>
<dbReference type="Pfam" id="PF07690">
    <property type="entry name" value="MFS_1"/>
    <property type="match status" value="1"/>
</dbReference>
<name>A0A6V7RNA1_9BACL</name>
<evidence type="ECO:0000256" key="5">
    <source>
        <dbReference type="ARBA" id="ARBA00023136"/>
    </source>
</evidence>
<dbReference type="PANTHER" id="PTHR23513:SF6">
    <property type="entry name" value="MAJOR FACILITATOR SUPERFAMILY ASSOCIATED DOMAIN-CONTAINING PROTEIN"/>
    <property type="match status" value="1"/>
</dbReference>
<organism evidence="7 8">
    <name type="scientific">Phocicoccus pinnipedialis</name>
    <dbReference type="NCBI Taxonomy" id="110845"/>
    <lineage>
        <taxon>Bacteria</taxon>
        <taxon>Bacillati</taxon>
        <taxon>Bacillota</taxon>
        <taxon>Bacilli</taxon>
        <taxon>Bacillales</taxon>
        <taxon>Salinicoccaceae</taxon>
        <taxon>Phocicoccus</taxon>
    </lineage>
</organism>
<evidence type="ECO:0000256" key="2">
    <source>
        <dbReference type="ARBA" id="ARBA00022475"/>
    </source>
</evidence>
<feature type="transmembrane region" description="Helical" evidence="6">
    <location>
        <begin position="349"/>
        <end position="368"/>
    </location>
</feature>
<comment type="caution">
    <text evidence="7">The sequence shown here is derived from an EMBL/GenBank/DDBJ whole genome shotgun (WGS) entry which is preliminary data.</text>
</comment>
<evidence type="ECO:0000256" key="6">
    <source>
        <dbReference type="SAM" id="Phobius"/>
    </source>
</evidence>
<dbReference type="CDD" id="cd06173">
    <property type="entry name" value="MFS_MefA_like"/>
    <property type="match status" value="1"/>
</dbReference>
<dbReference type="GO" id="GO:0005886">
    <property type="term" value="C:plasma membrane"/>
    <property type="evidence" value="ECO:0007669"/>
    <property type="project" value="UniProtKB-SubCell"/>
</dbReference>
<evidence type="ECO:0000256" key="1">
    <source>
        <dbReference type="ARBA" id="ARBA00004651"/>
    </source>
</evidence>
<dbReference type="PANTHER" id="PTHR23513">
    <property type="entry name" value="INTEGRAL MEMBRANE EFFLUX PROTEIN-RELATED"/>
    <property type="match status" value="1"/>
</dbReference>
<keyword evidence="4 6" id="KW-1133">Transmembrane helix</keyword>